<keyword evidence="6" id="KW-1185">Reference proteome</keyword>
<evidence type="ECO:0000256" key="1">
    <source>
        <dbReference type="SAM" id="Phobius"/>
    </source>
</evidence>
<evidence type="ECO:0000313" key="3">
    <source>
        <dbReference type="EMBL" id="KAF7578235.1"/>
    </source>
</evidence>
<dbReference type="EMBL" id="NRDI02000003">
    <property type="protein sequence ID" value="KAI1518063.1"/>
    <property type="molecule type" value="Genomic_DNA"/>
</dbReference>
<comment type="caution">
    <text evidence="3">The sequence shown here is derived from an EMBL/GenBank/DDBJ whole genome shotgun (WGS) entry which is preliminary data.</text>
</comment>
<dbReference type="EMBL" id="NQIK02000001">
    <property type="protein sequence ID" value="KAF7578235.1"/>
    <property type="molecule type" value="Genomic_DNA"/>
</dbReference>
<feature type="transmembrane region" description="Helical" evidence="1">
    <location>
        <begin position="14"/>
        <end position="36"/>
    </location>
</feature>
<evidence type="ECO:0000313" key="5">
    <source>
        <dbReference type="Proteomes" id="UP000245464"/>
    </source>
</evidence>
<dbReference type="OrthoDB" id="541052at2759"/>
<dbReference type="PANTHER" id="PTHR12203:SF22">
    <property type="entry name" value="CAPSULE ASSOCIATED PROTEIN"/>
    <property type="match status" value="1"/>
</dbReference>
<reference evidence="4" key="2">
    <citation type="submission" date="2021-05" db="EMBL/GenBank/DDBJ databases">
        <authorList>
            <person name="Moolhuijzen P.M."/>
            <person name="Moffat C.S."/>
        </authorList>
    </citation>
    <scope>NUCLEOTIDE SEQUENCE</scope>
    <source>
        <strain evidence="4">86-124</strain>
    </source>
</reference>
<reference evidence="4" key="3">
    <citation type="journal article" date="2022" name="bioRxiv">
        <title>A global pangenome for the wheat fungal pathogen Pyrenophora tritici-repentis and prediction of effector protein structural homology.</title>
        <authorList>
            <person name="Moolhuijzen P."/>
            <person name="See P.T."/>
            <person name="Shi G."/>
            <person name="Powell H.R."/>
            <person name="Cockram J."/>
            <person name="Jorgensen L.N."/>
            <person name="Benslimane H."/>
            <person name="Strelkov S.E."/>
            <person name="Turner J."/>
            <person name="Liu Z."/>
            <person name="Moffat C.S."/>
        </authorList>
    </citation>
    <scope>NUCLEOTIDE SEQUENCE</scope>
    <source>
        <strain evidence="4">86-124</strain>
    </source>
</reference>
<evidence type="ECO:0000313" key="4">
    <source>
        <dbReference type="EMBL" id="KAI1518063.1"/>
    </source>
</evidence>
<reference evidence="6" key="4">
    <citation type="journal article" date="2022" name="Microb. Genom.">
        <title>A global pangenome for the wheat fungal pathogen Pyrenophora tritici-repentis and prediction of effector protein structural homology.</title>
        <authorList>
            <person name="Moolhuijzen P.M."/>
            <person name="See P.T."/>
            <person name="Shi G."/>
            <person name="Powell H.R."/>
            <person name="Cockram J."/>
            <person name="Jorgensen L.N."/>
            <person name="Benslimane H."/>
            <person name="Strelkov S.E."/>
            <person name="Turner J."/>
            <person name="Liu Z."/>
            <person name="Moffat C.S."/>
        </authorList>
    </citation>
    <scope>NUCLEOTIDE SEQUENCE [LARGE SCALE GENOMIC DNA]</scope>
</reference>
<dbReference type="OMA" id="PAPMYWN"/>
<protein>
    <submittedName>
        <fullName evidence="3">CAP10 domain containing protein</fullName>
    </submittedName>
    <submittedName>
        <fullName evidence="4">Glycosyl transferase family</fullName>
    </submittedName>
</protein>
<dbReference type="PANTHER" id="PTHR12203">
    <property type="entry name" value="KDEL LYS-ASP-GLU-LEU CONTAINING - RELATED"/>
    <property type="match status" value="1"/>
</dbReference>
<reference evidence="3 5" key="1">
    <citation type="journal article" date="2018" name="BMC Genomics">
        <title>Comparative genomics of the wheat fungal pathogen Pyrenophora tritici-repentis reveals chromosomal variations and genome plasticity.</title>
        <authorList>
            <person name="Moolhuijzen P."/>
            <person name="See P.T."/>
            <person name="Hane J.K."/>
            <person name="Shi G."/>
            <person name="Liu Z."/>
            <person name="Oliver R.P."/>
            <person name="Moffat C.S."/>
        </authorList>
    </citation>
    <scope>NUCLEOTIDE SEQUENCE [LARGE SCALE GENOMIC DNA]</scope>
    <source>
        <strain evidence="3">M4</strain>
    </source>
</reference>
<dbReference type="Proteomes" id="UP000245464">
    <property type="component" value="Chromosome 1"/>
</dbReference>
<dbReference type="GO" id="GO:0016740">
    <property type="term" value="F:transferase activity"/>
    <property type="evidence" value="ECO:0007669"/>
    <property type="project" value="UniProtKB-KW"/>
</dbReference>
<dbReference type="Pfam" id="PF05686">
    <property type="entry name" value="Glyco_transf_90"/>
    <property type="match status" value="1"/>
</dbReference>
<feature type="domain" description="Glycosyl transferase CAP10" evidence="2">
    <location>
        <begin position="306"/>
        <end position="612"/>
    </location>
</feature>
<dbReference type="Proteomes" id="UP000249757">
    <property type="component" value="Unassembled WGS sequence"/>
</dbReference>
<name>A0A2W1D8K4_9PLEO</name>
<keyword evidence="4" id="KW-0808">Transferase</keyword>
<evidence type="ECO:0000313" key="6">
    <source>
        <dbReference type="Proteomes" id="UP000249757"/>
    </source>
</evidence>
<dbReference type="AlphaFoldDB" id="A0A2W1D8K4"/>
<keyword evidence="1" id="KW-1133">Transmembrane helix</keyword>
<keyword evidence="1" id="KW-0472">Membrane</keyword>
<dbReference type="SMART" id="SM00672">
    <property type="entry name" value="CAP10"/>
    <property type="match status" value="1"/>
</dbReference>
<evidence type="ECO:0000259" key="2">
    <source>
        <dbReference type="SMART" id="SM00672"/>
    </source>
</evidence>
<gene>
    <name evidence="4" type="ORF">Ptr86124_003364</name>
    <name evidence="3" type="ORF">PtrM4_024750</name>
</gene>
<keyword evidence="1" id="KW-0812">Transmembrane</keyword>
<sequence length="624" mass="71272">MFRRCAQYMGHRNAAYIVFGLGVLLLCNGMVTLWQIRTPLQPSHRTALSVPESGRSHPIHRLIAEAESSFNELMSGYTHDLVSATKAYRQKRGRHPPPGFDLWFQYAQENGALVIEELFDQIHVDLAPFWGAPASSMRDFARQFEHRISIRNGSAYMTQKHDQGTATGRMDAWLEMIESIAHLLPDLDMAMNIMDESRVVVPWEDASRYLQSERQTKKLLAYDKVSSRYSSMNASNQVSRLSHVEWLGPEEEPYWDMARIACAPDSPARYQAASTNFTGPPPIQSAYPAHLYRGYIQNWTHARDPCQQKHLQESHGTFIEPISISTTRSLVPIFGESKLQLNSDILIPAAAYLSENFSGGDYSDSQTHGGEWSAKVSGTVWRGVASGGRNKEENWTRFHRHRFVTMLNGTYVDKVETDSDAVAKGRTFNLQSYATYQLSATKHMNLGRWLNQIANVGFTDMLCWPRTDKPNCDYTNPYLKIVDKVPMSEQYKYKLLPDIDGNSFSGRYLAYLRSTSVPIKATIYSEWHDDRIIPWLHFVPMDNSYVDVYGILDYFLGTGDSHMVVSNGAHDEAAKKIALRGQEWANKVLRKEDMHVYTFRLLLEYARLCDDNRERLGFVEDLRA</sequence>
<dbReference type="InterPro" id="IPR051091">
    <property type="entry name" value="O-Glucosyltr/Glycosyltrsf_90"/>
</dbReference>
<accession>A0A2W1D8K4</accession>
<organism evidence="3 5">
    <name type="scientific">Pyrenophora tritici-repentis</name>
    <dbReference type="NCBI Taxonomy" id="45151"/>
    <lineage>
        <taxon>Eukaryota</taxon>
        <taxon>Fungi</taxon>
        <taxon>Dikarya</taxon>
        <taxon>Ascomycota</taxon>
        <taxon>Pezizomycotina</taxon>
        <taxon>Dothideomycetes</taxon>
        <taxon>Pleosporomycetidae</taxon>
        <taxon>Pleosporales</taxon>
        <taxon>Pleosporineae</taxon>
        <taxon>Pleosporaceae</taxon>
        <taxon>Pyrenophora</taxon>
    </lineage>
</organism>
<proteinExistence type="predicted"/>
<dbReference type="InterPro" id="IPR006598">
    <property type="entry name" value="CAP10"/>
</dbReference>